<comment type="caution">
    <text evidence="2">The sequence shown here is derived from an EMBL/GenBank/DDBJ whole genome shotgun (WGS) entry which is preliminary data.</text>
</comment>
<name>A0AAV4T5G9_9ARAC</name>
<keyword evidence="3" id="KW-1185">Reference proteome</keyword>
<feature type="region of interest" description="Disordered" evidence="1">
    <location>
        <begin position="103"/>
        <end position="122"/>
    </location>
</feature>
<protein>
    <submittedName>
        <fullName evidence="2">Uncharacterized protein</fullName>
    </submittedName>
</protein>
<evidence type="ECO:0000313" key="2">
    <source>
        <dbReference type="EMBL" id="GIY40731.1"/>
    </source>
</evidence>
<dbReference type="Proteomes" id="UP001054837">
    <property type="component" value="Unassembled WGS sequence"/>
</dbReference>
<organism evidence="2 3">
    <name type="scientific">Caerostris darwini</name>
    <dbReference type="NCBI Taxonomy" id="1538125"/>
    <lineage>
        <taxon>Eukaryota</taxon>
        <taxon>Metazoa</taxon>
        <taxon>Ecdysozoa</taxon>
        <taxon>Arthropoda</taxon>
        <taxon>Chelicerata</taxon>
        <taxon>Arachnida</taxon>
        <taxon>Araneae</taxon>
        <taxon>Araneomorphae</taxon>
        <taxon>Entelegynae</taxon>
        <taxon>Araneoidea</taxon>
        <taxon>Araneidae</taxon>
        <taxon>Caerostris</taxon>
    </lineage>
</organism>
<evidence type="ECO:0000313" key="3">
    <source>
        <dbReference type="Proteomes" id="UP001054837"/>
    </source>
</evidence>
<evidence type="ECO:0000256" key="1">
    <source>
        <dbReference type="SAM" id="MobiDB-lite"/>
    </source>
</evidence>
<accession>A0AAV4T5G9</accession>
<proteinExistence type="predicted"/>
<dbReference type="AlphaFoldDB" id="A0AAV4T5G9"/>
<sequence length="122" mass="14221">MEKAPIYLSLRSSERKCEGLFKKVQYLNRLLNRKLAFFSSYGFPTLLLQIDARPTFPDFFRGKFRDFSVEGGNKRKIPDTIPVTGDISKRKMEHQECDFRFKMPVQPDTHGSEMLDRISPVS</sequence>
<dbReference type="EMBL" id="BPLQ01008982">
    <property type="protein sequence ID" value="GIY40731.1"/>
    <property type="molecule type" value="Genomic_DNA"/>
</dbReference>
<reference evidence="2 3" key="1">
    <citation type="submission" date="2021-06" db="EMBL/GenBank/DDBJ databases">
        <title>Caerostris darwini draft genome.</title>
        <authorList>
            <person name="Kono N."/>
            <person name="Arakawa K."/>
        </authorList>
    </citation>
    <scope>NUCLEOTIDE SEQUENCE [LARGE SCALE GENOMIC DNA]</scope>
</reference>
<gene>
    <name evidence="2" type="ORF">CDAR_615081</name>
</gene>